<dbReference type="EMBL" id="DVFU01000112">
    <property type="protein sequence ID" value="HIQ65224.1"/>
    <property type="molecule type" value="Genomic_DNA"/>
</dbReference>
<feature type="transmembrane region" description="Helical" evidence="9">
    <location>
        <begin position="48"/>
        <end position="74"/>
    </location>
</feature>
<dbReference type="PRINTS" id="PR00781">
    <property type="entry name" value="LIPOSIGPTASE"/>
</dbReference>
<evidence type="ECO:0000313" key="11">
    <source>
        <dbReference type="EMBL" id="HIQ65224.1"/>
    </source>
</evidence>
<evidence type="ECO:0000256" key="9">
    <source>
        <dbReference type="HAMAP-Rule" id="MF_00161"/>
    </source>
</evidence>
<evidence type="ECO:0000256" key="8">
    <source>
        <dbReference type="ARBA" id="ARBA00023136"/>
    </source>
</evidence>
<dbReference type="Proteomes" id="UP000886725">
    <property type="component" value="Unassembled WGS sequence"/>
</dbReference>
<dbReference type="InterPro" id="IPR001872">
    <property type="entry name" value="Peptidase_A8"/>
</dbReference>
<feature type="transmembrane region" description="Helical" evidence="9">
    <location>
        <begin position="130"/>
        <end position="148"/>
    </location>
</feature>
<organism evidence="11 12">
    <name type="scientific">Candidatus Faecenecus gallistercoris</name>
    <dbReference type="NCBI Taxonomy" id="2840793"/>
    <lineage>
        <taxon>Bacteria</taxon>
        <taxon>Bacillati</taxon>
        <taxon>Bacillota</taxon>
        <taxon>Bacillota incertae sedis</taxon>
        <taxon>Candidatus Faecenecus</taxon>
    </lineage>
</organism>
<evidence type="ECO:0000256" key="10">
    <source>
        <dbReference type="RuleBase" id="RU004181"/>
    </source>
</evidence>
<keyword evidence="7 9" id="KW-1133">Transmembrane helix</keyword>
<dbReference type="PANTHER" id="PTHR33695">
    <property type="entry name" value="LIPOPROTEIN SIGNAL PEPTIDASE"/>
    <property type="match status" value="1"/>
</dbReference>
<evidence type="ECO:0000256" key="2">
    <source>
        <dbReference type="ARBA" id="ARBA00022475"/>
    </source>
</evidence>
<protein>
    <recommendedName>
        <fullName evidence="9">Lipoprotein signal peptidase</fullName>
        <ecNumber evidence="9">3.4.23.36</ecNumber>
    </recommendedName>
    <alternativeName>
        <fullName evidence="9">Prolipoprotein signal peptidase</fullName>
    </alternativeName>
    <alternativeName>
        <fullName evidence="9">Signal peptidase II</fullName>
        <shortName evidence="9">SPase II</shortName>
    </alternativeName>
</protein>
<comment type="subcellular location">
    <subcellularLocation>
        <location evidence="9">Cell membrane</location>
        <topology evidence="9">Multi-pass membrane protein</topology>
    </subcellularLocation>
</comment>
<comment type="pathway">
    <text evidence="9">Protein modification; lipoprotein biosynthesis (signal peptide cleavage).</text>
</comment>
<evidence type="ECO:0000256" key="5">
    <source>
        <dbReference type="ARBA" id="ARBA00022750"/>
    </source>
</evidence>
<feature type="transmembrane region" description="Helical" evidence="9">
    <location>
        <begin position="86"/>
        <end position="110"/>
    </location>
</feature>
<evidence type="ECO:0000256" key="1">
    <source>
        <dbReference type="ARBA" id="ARBA00006139"/>
    </source>
</evidence>
<evidence type="ECO:0000313" key="12">
    <source>
        <dbReference type="Proteomes" id="UP000886725"/>
    </source>
</evidence>
<dbReference type="AlphaFoldDB" id="A0A9D1CLW7"/>
<name>A0A9D1CLW7_9FIRM</name>
<gene>
    <name evidence="9 11" type="primary">lspA</name>
    <name evidence="11" type="ORF">IAC85_05760</name>
</gene>
<dbReference type="Pfam" id="PF01252">
    <property type="entry name" value="Peptidase_A8"/>
    <property type="match status" value="1"/>
</dbReference>
<evidence type="ECO:0000256" key="7">
    <source>
        <dbReference type="ARBA" id="ARBA00022989"/>
    </source>
</evidence>
<keyword evidence="5 9" id="KW-0064">Aspartyl protease</keyword>
<proteinExistence type="inferred from homology"/>
<dbReference type="HAMAP" id="MF_00161">
    <property type="entry name" value="LspA"/>
    <property type="match status" value="1"/>
</dbReference>
<dbReference type="GO" id="GO:0005886">
    <property type="term" value="C:plasma membrane"/>
    <property type="evidence" value="ECO:0007669"/>
    <property type="project" value="UniProtKB-SubCell"/>
</dbReference>
<keyword evidence="3 9" id="KW-0645">Protease</keyword>
<comment type="function">
    <text evidence="9">This protein specifically catalyzes the removal of signal peptides from prolipoproteins.</text>
</comment>
<keyword evidence="2 9" id="KW-1003">Cell membrane</keyword>
<evidence type="ECO:0000256" key="3">
    <source>
        <dbReference type="ARBA" id="ARBA00022670"/>
    </source>
</evidence>
<dbReference type="NCBIfam" id="TIGR00077">
    <property type="entry name" value="lspA"/>
    <property type="match status" value="1"/>
</dbReference>
<comment type="caution">
    <text evidence="11">The sequence shown here is derived from an EMBL/GenBank/DDBJ whole genome shotgun (WGS) entry which is preliminary data.</text>
</comment>
<keyword evidence="8 9" id="KW-0472">Membrane</keyword>
<accession>A0A9D1CLW7</accession>
<keyword evidence="6 9" id="KW-0378">Hydrolase</keyword>
<dbReference type="EC" id="3.4.23.36" evidence="9"/>
<sequence>MKKNIYIIAIVLFVLDQFTKYLVEEYLISTVPIIGSFFTLEKVHNIGAAWGILGGSTFFLVLVSAVALIVLNEYLRYEKKFNKISVFGYGLLMGGILGNLIDRILYGYVIDFLSFTFGSYQFPVFNLADMGIVIGIGFLFIEICRGEVYEIRNRRRKR</sequence>
<keyword evidence="4 9" id="KW-0812">Transmembrane</keyword>
<dbReference type="PANTHER" id="PTHR33695:SF1">
    <property type="entry name" value="LIPOPROTEIN SIGNAL PEPTIDASE"/>
    <property type="match status" value="1"/>
</dbReference>
<comment type="caution">
    <text evidence="9">Lacks conserved residue(s) required for the propagation of feature annotation.</text>
</comment>
<dbReference type="GO" id="GO:0006508">
    <property type="term" value="P:proteolysis"/>
    <property type="evidence" value="ECO:0007669"/>
    <property type="project" value="UniProtKB-KW"/>
</dbReference>
<reference evidence="11" key="2">
    <citation type="journal article" date="2021" name="PeerJ">
        <title>Extensive microbial diversity within the chicken gut microbiome revealed by metagenomics and culture.</title>
        <authorList>
            <person name="Gilroy R."/>
            <person name="Ravi A."/>
            <person name="Getino M."/>
            <person name="Pursley I."/>
            <person name="Horton D.L."/>
            <person name="Alikhan N.F."/>
            <person name="Baker D."/>
            <person name="Gharbi K."/>
            <person name="Hall N."/>
            <person name="Watson M."/>
            <person name="Adriaenssens E.M."/>
            <person name="Foster-Nyarko E."/>
            <person name="Jarju S."/>
            <person name="Secka A."/>
            <person name="Antonio M."/>
            <person name="Oren A."/>
            <person name="Chaudhuri R.R."/>
            <person name="La Ragione R."/>
            <person name="Hildebrand F."/>
            <person name="Pallen M.J."/>
        </authorList>
    </citation>
    <scope>NUCLEOTIDE SEQUENCE</scope>
    <source>
        <strain evidence="11">CHK165-10780</strain>
    </source>
</reference>
<dbReference type="GO" id="GO:0004190">
    <property type="term" value="F:aspartic-type endopeptidase activity"/>
    <property type="evidence" value="ECO:0007669"/>
    <property type="project" value="UniProtKB-UniRule"/>
</dbReference>
<evidence type="ECO:0000256" key="6">
    <source>
        <dbReference type="ARBA" id="ARBA00022801"/>
    </source>
</evidence>
<feature type="active site" evidence="9">
    <location>
        <position position="111"/>
    </location>
</feature>
<evidence type="ECO:0000256" key="4">
    <source>
        <dbReference type="ARBA" id="ARBA00022692"/>
    </source>
</evidence>
<reference evidence="11" key="1">
    <citation type="submission" date="2020-10" db="EMBL/GenBank/DDBJ databases">
        <authorList>
            <person name="Gilroy R."/>
        </authorList>
    </citation>
    <scope>NUCLEOTIDE SEQUENCE</scope>
    <source>
        <strain evidence="11">CHK165-10780</strain>
    </source>
</reference>
<comment type="similarity">
    <text evidence="1 9 10">Belongs to the peptidase A8 family.</text>
</comment>
<comment type="catalytic activity">
    <reaction evidence="9">
        <text>Release of signal peptides from bacterial membrane prolipoproteins. Hydrolyzes -Xaa-Yaa-Zaa-|-(S,diacylglyceryl)Cys-, in which Xaa is hydrophobic (preferably Leu), and Yaa (Ala or Ser) and Zaa (Gly or Ala) have small, neutral side chains.</text>
        <dbReference type="EC" id="3.4.23.36"/>
    </reaction>
</comment>
<feature type="active site" evidence="9">
    <location>
        <position position="129"/>
    </location>
</feature>